<dbReference type="EMBL" id="CADCUO010000105">
    <property type="protein sequence ID" value="CAA9394302.1"/>
    <property type="molecule type" value="Genomic_DNA"/>
</dbReference>
<feature type="transmembrane region" description="Helical" evidence="1">
    <location>
        <begin position="328"/>
        <end position="347"/>
    </location>
</feature>
<organism evidence="2">
    <name type="scientific">uncultured Propionibacteriaceae bacterium</name>
    <dbReference type="NCBI Taxonomy" id="257457"/>
    <lineage>
        <taxon>Bacteria</taxon>
        <taxon>Bacillati</taxon>
        <taxon>Actinomycetota</taxon>
        <taxon>Actinomycetes</taxon>
        <taxon>Propionibacteriales</taxon>
        <taxon>Propionibacteriaceae</taxon>
        <taxon>environmental samples</taxon>
    </lineage>
</organism>
<evidence type="ECO:0000256" key="1">
    <source>
        <dbReference type="SAM" id="Phobius"/>
    </source>
</evidence>
<feature type="transmembrane region" description="Helical" evidence="1">
    <location>
        <begin position="305"/>
        <end position="321"/>
    </location>
</feature>
<feature type="transmembrane region" description="Helical" evidence="1">
    <location>
        <begin position="409"/>
        <end position="429"/>
    </location>
</feature>
<dbReference type="AlphaFoldDB" id="A0A6J4NPC3"/>
<keyword evidence="1" id="KW-0472">Membrane</keyword>
<proteinExistence type="predicted"/>
<feature type="transmembrane region" description="Helical" evidence="1">
    <location>
        <begin position="117"/>
        <end position="136"/>
    </location>
</feature>
<feature type="transmembrane region" description="Helical" evidence="1">
    <location>
        <begin position="282"/>
        <end position="299"/>
    </location>
</feature>
<name>A0A6J4NPC3_9ACTN</name>
<keyword evidence="1" id="KW-0812">Transmembrane</keyword>
<sequence>MTAPTQLSRTVRDYIRNRSAHGAQSTESTAAPRRSQNLLLSPWAPAWMSLLALVLWAVSLPGVDVSKISGWGLLTGLPPLWYIAYAVALVAVVIALVSQSSRPVGPLRIQMIWRRRLLPSFAALLVMLFATTALVYDVPRYPWTYKHIGVTEYLRIHGVPATALDIYQNFPGFFYIVGVLHEITRIPLMAMARYAEVVAHALNAGVLYWTLGALTRSHRVKALTVIIFTLTNWVGQTYFAPQALAFPASLFVIGAFLRLIAAGNFRPMAGPLLEQLHRGGLFWSRVAALVLSSSIFALIVVSHQFTPIALLMQLAAVAVVFRLRNPWLIGVFTLIEGLWLIHAFPYISNRFDLIERPNYDNVRPPSALSAVLPGADVMARAPHLITLFIVIATIAAVGRIVLRTRTIHTIVVPAALALAPGAILLVQPYGQEGVLRWYLFALPWCSFVIARDLCRVESVGPEPGSVAQTARPRGYALWAKTAAGSVVVLLGVLAVPAFLGNEMINRVWKADVTANQWFEQNTPQGSELLLLVSAYPHKSTGMYDRHVTLDEPAVPRSLGQVDGFSEATGSAKKLFEFTRDYAQTRAAQHDVYLAVGPTQKSYLELYGLVSDKVYDDYLTRLQEDNGFELVYSAEGSYLFRVL</sequence>
<feature type="transmembrane region" description="Helical" evidence="1">
    <location>
        <begin position="38"/>
        <end position="59"/>
    </location>
</feature>
<feature type="transmembrane region" description="Helical" evidence="1">
    <location>
        <begin position="475"/>
        <end position="499"/>
    </location>
</feature>
<evidence type="ECO:0008006" key="3">
    <source>
        <dbReference type="Google" id="ProtNLM"/>
    </source>
</evidence>
<accession>A0A6J4NPC3</accession>
<feature type="transmembrane region" description="Helical" evidence="1">
    <location>
        <begin position="245"/>
        <end position="261"/>
    </location>
</feature>
<feature type="transmembrane region" description="Helical" evidence="1">
    <location>
        <begin position="79"/>
        <end position="97"/>
    </location>
</feature>
<feature type="transmembrane region" description="Helical" evidence="1">
    <location>
        <begin position="381"/>
        <end position="402"/>
    </location>
</feature>
<protein>
    <recommendedName>
        <fullName evidence="3">Glycosyltransferase RgtA/B/C/D-like domain-containing protein</fullName>
    </recommendedName>
</protein>
<evidence type="ECO:0000313" key="2">
    <source>
        <dbReference type="EMBL" id="CAA9394302.1"/>
    </source>
</evidence>
<feature type="transmembrane region" description="Helical" evidence="1">
    <location>
        <begin position="197"/>
        <end position="215"/>
    </location>
</feature>
<keyword evidence="1" id="KW-1133">Transmembrane helix</keyword>
<gene>
    <name evidence="2" type="ORF">AVDCRST_MAG75-1746</name>
</gene>
<reference evidence="2" key="1">
    <citation type="submission" date="2020-02" db="EMBL/GenBank/DDBJ databases">
        <authorList>
            <person name="Meier V. D."/>
        </authorList>
    </citation>
    <scope>NUCLEOTIDE SEQUENCE</scope>
    <source>
        <strain evidence="2">AVDCRST_MAG75</strain>
    </source>
</reference>